<keyword evidence="3" id="KW-0677">Repeat</keyword>
<dbReference type="GO" id="GO:0071038">
    <property type="term" value="P:TRAMP-dependent tRNA surveillance pathway"/>
    <property type="evidence" value="ECO:0007669"/>
    <property type="project" value="TreeGrafter"/>
</dbReference>
<comment type="caution">
    <text evidence="10">The sequence shown here is derived from an EMBL/GenBank/DDBJ whole genome shotgun (WGS) entry which is preliminary data.</text>
</comment>
<evidence type="ECO:0000256" key="5">
    <source>
        <dbReference type="ARBA" id="ARBA00022833"/>
    </source>
</evidence>
<evidence type="ECO:0000256" key="7">
    <source>
        <dbReference type="PROSITE-ProRule" id="PRU00047"/>
    </source>
</evidence>
<proteinExistence type="predicted"/>
<dbReference type="SUPFAM" id="SSF57756">
    <property type="entry name" value="Retrovirus zinc finger-like domains"/>
    <property type="match status" value="2"/>
</dbReference>
<accession>K0KPP7</accession>
<feature type="compositionally biased region" description="Low complexity" evidence="8">
    <location>
        <begin position="273"/>
        <end position="285"/>
    </location>
</feature>
<feature type="compositionally biased region" description="Basic residues" evidence="8">
    <location>
        <begin position="251"/>
        <end position="262"/>
    </location>
</feature>
<dbReference type="GO" id="GO:0031499">
    <property type="term" value="C:TRAMP complex"/>
    <property type="evidence" value="ECO:0007669"/>
    <property type="project" value="TreeGrafter"/>
</dbReference>
<dbReference type="GO" id="GO:0071039">
    <property type="term" value="P:nuclear polyadenylation-dependent CUT catabolic process"/>
    <property type="evidence" value="ECO:0007669"/>
    <property type="project" value="TreeGrafter"/>
</dbReference>
<dbReference type="eggNOG" id="KOG4400">
    <property type="taxonomic scope" value="Eukaryota"/>
</dbReference>
<dbReference type="InterPro" id="IPR051644">
    <property type="entry name" value="TRAMP_AT-DNA-binding"/>
</dbReference>
<dbReference type="SMART" id="SM00343">
    <property type="entry name" value="ZnF_C2HC"/>
    <property type="match status" value="5"/>
</dbReference>
<gene>
    <name evidence="10" type="ORF">BN7_2912</name>
</gene>
<evidence type="ECO:0000313" key="11">
    <source>
        <dbReference type="Proteomes" id="UP000009328"/>
    </source>
</evidence>
<feature type="region of interest" description="Disordered" evidence="8">
    <location>
        <begin position="197"/>
        <end position="378"/>
    </location>
</feature>
<dbReference type="Pfam" id="PF00098">
    <property type="entry name" value="zf-CCHC"/>
    <property type="match status" value="2"/>
</dbReference>
<evidence type="ECO:0000256" key="6">
    <source>
        <dbReference type="ARBA" id="ARBA00023242"/>
    </source>
</evidence>
<dbReference type="FunCoup" id="K0KPP7">
    <property type="interactions" value="366"/>
</dbReference>
<comment type="subcellular location">
    <subcellularLocation>
        <location evidence="1">Nucleus</location>
    </subcellularLocation>
</comment>
<dbReference type="PANTHER" id="PTHR46543">
    <property type="entry name" value="ZINC FINGER CCHC DOMAIN-CONTAINING PROTEIN 7"/>
    <property type="match status" value="1"/>
</dbReference>
<dbReference type="Gene3D" id="4.10.60.10">
    <property type="entry name" value="Zinc finger, CCHC-type"/>
    <property type="match status" value="2"/>
</dbReference>
<feature type="domain" description="CCHC-type" evidence="9">
    <location>
        <begin position="153"/>
        <end position="167"/>
    </location>
</feature>
<reference evidence="10 11" key="1">
    <citation type="journal article" date="2012" name="Eukaryot. Cell">
        <title>Draft genome sequence of Wickerhamomyces ciferrii NRRL Y-1031 F-60-10.</title>
        <authorList>
            <person name="Schneider J."/>
            <person name="Andrea H."/>
            <person name="Blom J."/>
            <person name="Jaenicke S."/>
            <person name="Ruckert C."/>
            <person name="Schorsch C."/>
            <person name="Szczepanowski R."/>
            <person name="Farwick M."/>
            <person name="Goesmann A."/>
            <person name="Puhler A."/>
            <person name="Schaffer S."/>
            <person name="Tauch A."/>
            <person name="Kohler T."/>
            <person name="Brinkrolf K."/>
        </authorList>
    </citation>
    <scope>NUCLEOTIDE SEQUENCE [LARGE SCALE GENOMIC DNA]</scope>
    <source>
        <strain evidence="11">ATCC 14091 / BCRC 22168 / CBS 111 / JCM 3599 / NBRC 0793 / NRRL Y-1031 F-60-10</strain>
    </source>
</reference>
<keyword evidence="2" id="KW-0479">Metal-binding</keyword>
<dbReference type="InterPro" id="IPR036875">
    <property type="entry name" value="Znf_CCHC_sf"/>
</dbReference>
<feature type="domain" description="CCHC-type" evidence="9">
    <location>
        <begin position="93"/>
        <end position="108"/>
    </location>
</feature>
<dbReference type="InParanoid" id="K0KPP7"/>
<dbReference type="GO" id="GO:0008270">
    <property type="term" value="F:zinc ion binding"/>
    <property type="evidence" value="ECO:0007669"/>
    <property type="project" value="UniProtKB-KW"/>
</dbReference>
<dbReference type="Proteomes" id="UP000009328">
    <property type="component" value="Unassembled WGS sequence"/>
</dbReference>
<evidence type="ECO:0000256" key="3">
    <source>
        <dbReference type="ARBA" id="ARBA00022737"/>
    </source>
</evidence>
<dbReference type="GO" id="GO:0071037">
    <property type="term" value="P:nuclear polyadenylation-dependent snRNA catabolic process"/>
    <property type="evidence" value="ECO:0007669"/>
    <property type="project" value="TreeGrafter"/>
</dbReference>
<evidence type="ECO:0000313" key="10">
    <source>
        <dbReference type="EMBL" id="CCH43364.1"/>
    </source>
</evidence>
<dbReference type="GO" id="GO:0003723">
    <property type="term" value="F:RNA binding"/>
    <property type="evidence" value="ECO:0007669"/>
    <property type="project" value="TreeGrafter"/>
</dbReference>
<evidence type="ECO:0000256" key="2">
    <source>
        <dbReference type="ARBA" id="ARBA00022723"/>
    </source>
</evidence>
<keyword evidence="11" id="KW-1185">Reference proteome</keyword>
<dbReference type="STRING" id="1206466.K0KPP7"/>
<dbReference type="AlphaFoldDB" id="K0KPP7"/>
<dbReference type="PANTHER" id="PTHR46543:SF1">
    <property type="entry name" value="ZINC FINGER CCHC DOMAIN-CONTAINING PROTEIN 7"/>
    <property type="match status" value="1"/>
</dbReference>
<dbReference type="InterPro" id="IPR016713">
    <property type="entry name" value="Air1/2_Saccharomycetales"/>
</dbReference>
<keyword evidence="5" id="KW-0862">Zinc</keyword>
<keyword evidence="6" id="KW-0539">Nucleus</keyword>
<dbReference type="GO" id="GO:0071035">
    <property type="term" value="P:nuclear polyadenylation-dependent rRNA catabolic process"/>
    <property type="evidence" value="ECO:0007669"/>
    <property type="project" value="TreeGrafter"/>
</dbReference>
<dbReference type="GO" id="GO:0071036">
    <property type="term" value="P:nuclear polyadenylation-dependent snoRNA catabolic process"/>
    <property type="evidence" value="ECO:0007669"/>
    <property type="project" value="TreeGrafter"/>
</dbReference>
<dbReference type="PIRSF" id="PIRSF018162">
    <property type="entry name" value="PolyA_pol_Air1/2"/>
    <property type="match status" value="1"/>
</dbReference>
<keyword evidence="4 7" id="KW-0863">Zinc-finger</keyword>
<organism evidence="10 11">
    <name type="scientific">Wickerhamomyces ciferrii (strain ATCC 14091 / BCRC 22168 / CBS 111 / JCM 3599 / NBRC 0793 / NRRL Y-1031 F-60-10)</name>
    <name type="common">Yeast</name>
    <name type="synonym">Pichia ciferrii</name>
    <dbReference type="NCBI Taxonomy" id="1206466"/>
    <lineage>
        <taxon>Eukaryota</taxon>
        <taxon>Fungi</taxon>
        <taxon>Dikarya</taxon>
        <taxon>Ascomycota</taxon>
        <taxon>Saccharomycotina</taxon>
        <taxon>Saccharomycetes</taxon>
        <taxon>Phaffomycetales</taxon>
        <taxon>Wickerhamomycetaceae</taxon>
        <taxon>Wickerhamomyces</taxon>
    </lineage>
</organism>
<evidence type="ECO:0000256" key="1">
    <source>
        <dbReference type="ARBA" id="ARBA00004123"/>
    </source>
</evidence>
<dbReference type="PROSITE" id="PS50158">
    <property type="entry name" value="ZF_CCHC"/>
    <property type="match status" value="2"/>
</dbReference>
<dbReference type="GO" id="GO:0043633">
    <property type="term" value="P:polyadenylation-dependent RNA catabolic process"/>
    <property type="evidence" value="ECO:0007669"/>
    <property type="project" value="InterPro"/>
</dbReference>
<evidence type="ECO:0000259" key="9">
    <source>
        <dbReference type="PROSITE" id="PS50158"/>
    </source>
</evidence>
<name>K0KPP7_WICCF</name>
<dbReference type="GO" id="GO:0071031">
    <property type="term" value="P:nuclear mRNA surveillance of mRNA 3'-end processing"/>
    <property type="evidence" value="ECO:0007669"/>
    <property type="project" value="TreeGrafter"/>
</dbReference>
<evidence type="ECO:0000256" key="8">
    <source>
        <dbReference type="SAM" id="MobiDB-lite"/>
    </source>
</evidence>
<dbReference type="InterPro" id="IPR001878">
    <property type="entry name" value="Znf_CCHC"/>
</dbReference>
<feature type="compositionally biased region" description="Low complexity" evidence="8">
    <location>
        <begin position="311"/>
        <end position="345"/>
    </location>
</feature>
<dbReference type="HOGENOM" id="CLU_049076_1_0_1"/>
<protein>
    <recommendedName>
        <fullName evidence="9">CCHC-type domain-containing protein</fullName>
    </recommendedName>
</protein>
<evidence type="ECO:0000256" key="4">
    <source>
        <dbReference type="ARBA" id="ARBA00022771"/>
    </source>
</evidence>
<dbReference type="EMBL" id="CAIF01000076">
    <property type="protein sequence ID" value="CCH43364.1"/>
    <property type="molecule type" value="Genomic_DNA"/>
</dbReference>
<sequence length="378" mass="43055">MEVYGDSDFIPRGAGGSPKTISLSIDQVNDNADELVDLRGEGRYFGSDQPSGILCSNCHQRGHKRANCKTVVCMACGMLDDHYSQHCPKSIVCSNCGEKGHYKNQCTEKQRRVYCQTCGSTRHFTDRCTSIWRSYLTVENANRKMGLPTNIYCYNCAEKGHYGDECPLERTSRVPNLDGSAFSGHNLPQQLRDKYFNLSNKKRRRDDDEMSFKSLPASEPKKKDGLFSRIKNTFKSGSKKDDYDDYDQPSKKKIKKDKKDKKKEKEIRKAQSTPNFNNNTGFNGNRPRHNSGVLPPMGPSSSRNSLDFPRNYNNNQGYGYDNSNYNMNYNNNYNNGYQNNYQNNYGNGGYQQSGYSRSGYLDSAPPPSRSGYKSKKRW</sequence>